<name>A0A0F9GYZ1_9ZZZZ</name>
<dbReference type="EMBL" id="LAZR01026580">
    <property type="protein sequence ID" value="KKL68277.1"/>
    <property type="molecule type" value="Genomic_DNA"/>
</dbReference>
<comment type="caution">
    <text evidence="1">The sequence shown here is derived from an EMBL/GenBank/DDBJ whole genome shotgun (WGS) entry which is preliminary data.</text>
</comment>
<organism evidence="1">
    <name type="scientific">marine sediment metagenome</name>
    <dbReference type="NCBI Taxonomy" id="412755"/>
    <lineage>
        <taxon>unclassified sequences</taxon>
        <taxon>metagenomes</taxon>
        <taxon>ecological metagenomes</taxon>
    </lineage>
</organism>
<dbReference type="AlphaFoldDB" id="A0A0F9GYZ1"/>
<evidence type="ECO:0000313" key="1">
    <source>
        <dbReference type="EMBL" id="KKL68277.1"/>
    </source>
</evidence>
<accession>A0A0F9GYZ1</accession>
<proteinExistence type="predicted"/>
<protein>
    <submittedName>
        <fullName evidence="1">Uncharacterized protein</fullName>
    </submittedName>
</protein>
<sequence>MFSGMDCLTKRKIIQSLGARYKVKPTSVKPLFVQTFFNVTSTGGVSDTALYLPNLPGRGSYADFNPTGTLVDRLFFGEYFISFEFRGLPVLTDAVFSASIYLVKQFDMVNASYSVDRYHLFYYDTNSAAHDNFPISGIRSPYLLPTGNYKNLAFFNQISFIANCQGASIISMDVKMFFDGFRFFLR</sequence>
<gene>
    <name evidence="1" type="ORF">LCGC14_2126590</name>
</gene>
<reference evidence="1" key="1">
    <citation type="journal article" date="2015" name="Nature">
        <title>Complex archaea that bridge the gap between prokaryotes and eukaryotes.</title>
        <authorList>
            <person name="Spang A."/>
            <person name="Saw J.H."/>
            <person name="Jorgensen S.L."/>
            <person name="Zaremba-Niedzwiedzka K."/>
            <person name="Martijn J."/>
            <person name="Lind A.E."/>
            <person name="van Eijk R."/>
            <person name="Schleper C."/>
            <person name="Guy L."/>
            <person name="Ettema T.J."/>
        </authorList>
    </citation>
    <scope>NUCLEOTIDE SEQUENCE</scope>
</reference>